<feature type="compositionally biased region" description="Basic and acidic residues" evidence="4">
    <location>
        <begin position="11"/>
        <end position="23"/>
    </location>
</feature>
<feature type="compositionally biased region" description="Polar residues" evidence="4">
    <location>
        <begin position="1"/>
        <end position="10"/>
    </location>
</feature>
<dbReference type="Gene3D" id="3.80.10.10">
    <property type="entry name" value="Ribonuclease Inhibitor"/>
    <property type="match status" value="3"/>
</dbReference>
<dbReference type="SMART" id="SM00255">
    <property type="entry name" value="TIR"/>
    <property type="match status" value="1"/>
</dbReference>
<dbReference type="SUPFAM" id="SSF52200">
    <property type="entry name" value="Toll/Interleukin receptor TIR domain"/>
    <property type="match status" value="1"/>
</dbReference>
<dbReference type="Gene3D" id="1.10.8.430">
    <property type="entry name" value="Helical domain of apoptotic protease-activating factors"/>
    <property type="match status" value="1"/>
</dbReference>
<evidence type="ECO:0000256" key="3">
    <source>
        <dbReference type="ARBA" id="ARBA00023027"/>
    </source>
</evidence>
<dbReference type="FunFam" id="3.40.50.10140:FF:000007">
    <property type="entry name" value="Disease resistance protein (TIR-NBS-LRR class)"/>
    <property type="match status" value="1"/>
</dbReference>
<dbReference type="Pfam" id="PF12776">
    <property type="entry name" value="Myb_DNA-bind_3"/>
    <property type="match status" value="1"/>
</dbReference>
<proteinExistence type="predicted"/>
<dbReference type="InterPro" id="IPR044974">
    <property type="entry name" value="Disease_R_plants"/>
</dbReference>
<dbReference type="InterPro" id="IPR032675">
    <property type="entry name" value="LRR_dom_sf"/>
</dbReference>
<dbReference type="InterPro" id="IPR035897">
    <property type="entry name" value="Toll_tir_struct_dom_sf"/>
</dbReference>
<gene>
    <name evidence="6" type="ORF">ACJRO7_034254</name>
</gene>
<comment type="caution">
    <text evidence="6">The sequence shown here is derived from an EMBL/GenBank/DDBJ whole genome shotgun (WGS) entry which is preliminary data.</text>
</comment>
<feature type="region of interest" description="Disordered" evidence="4">
    <location>
        <begin position="1"/>
        <end position="23"/>
    </location>
</feature>
<dbReference type="SUPFAM" id="SSF52540">
    <property type="entry name" value="P-loop containing nucleoside triphosphate hydrolases"/>
    <property type="match status" value="1"/>
</dbReference>
<organism evidence="6 7">
    <name type="scientific">Eucalyptus globulus</name>
    <name type="common">Tasmanian blue gum</name>
    <dbReference type="NCBI Taxonomy" id="34317"/>
    <lineage>
        <taxon>Eukaryota</taxon>
        <taxon>Viridiplantae</taxon>
        <taxon>Streptophyta</taxon>
        <taxon>Embryophyta</taxon>
        <taxon>Tracheophyta</taxon>
        <taxon>Spermatophyta</taxon>
        <taxon>Magnoliopsida</taxon>
        <taxon>eudicotyledons</taxon>
        <taxon>Gunneridae</taxon>
        <taxon>Pentapetalae</taxon>
        <taxon>rosids</taxon>
        <taxon>malvids</taxon>
        <taxon>Myrtales</taxon>
        <taxon>Myrtaceae</taxon>
        <taxon>Myrtoideae</taxon>
        <taxon>Eucalypteae</taxon>
        <taxon>Eucalyptus</taxon>
    </lineage>
</organism>
<dbReference type="InterPro" id="IPR027417">
    <property type="entry name" value="P-loop_NTPase"/>
</dbReference>
<dbReference type="Pfam" id="PF23282">
    <property type="entry name" value="WHD_ROQ1"/>
    <property type="match status" value="1"/>
</dbReference>
<dbReference type="InterPro" id="IPR000157">
    <property type="entry name" value="TIR_dom"/>
</dbReference>
<dbReference type="Gene3D" id="3.40.50.10140">
    <property type="entry name" value="Toll/interleukin-1 receptor homology (TIR) domain"/>
    <property type="match status" value="1"/>
</dbReference>
<keyword evidence="3" id="KW-0520">NAD</keyword>
<dbReference type="InterPro" id="IPR002182">
    <property type="entry name" value="NB-ARC"/>
</dbReference>
<dbReference type="Pfam" id="PF01582">
    <property type="entry name" value="TIR"/>
    <property type="match status" value="1"/>
</dbReference>
<feature type="non-terminal residue" evidence="6">
    <location>
        <position position="1"/>
    </location>
</feature>
<dbReference type="InterPro" id="IPR058192">
    <property type="entry name" value="WHD_ROQ1-like"/>
</dbReference>
<dbReference type="Proteomes" id="UP001634007">
    <property type="component" value="Unassembled WGS sequence"/>
</dbReference>
<accession>A0ABD3J5U3</accession>
<dbReference type="PROSITE" id="PS50104">
    <property type="entry name" value="TIR"/>
    <property type="match status" value="1"/>
</dbReference>
<dbReference type="PRINTS" id="PR00364">
    <property type="entry name" value="DISEASERSIST"/>
</dbReference>
<feature type="region of interest" description="Disordered" evidence="4">
    <location>
        <begin position="1448"/>
        <end position="1467"/>
    </location>
</feature>
<dbReference type="Gene3D" id="3.40.50.300">
    <property type="entry name" value="P-loop containing nucleotide triphosphate hydrolases"/>
    <property type="match status" value="1"/>
</dbReference>
<evidence type="ECO:0000313" key="6">
    <source>
        <dbReference type="EMBL" id="KAL3721879.1"/>
    </source>
</evidence>
<sequence>SQGQGLSCSTTRERATKAKVKMDSSEAGASSGSEYQVFLSFRGSDTRSGFTNCLYHSLLNAGIYVFQDDEELRVGERIDGALERGINNSRIYIPIFSQNYASSKWCLRELAQIVENTSSNGNKEILPIFFDVKPDDVKLKTPLYRNAIVNLEREKNLSTKQVDSWREALEKVDAIKGWEAKKYKGEGELINLVVEEVVKKLKIKQKFVTEHLIGIDDQVVAVKKLLDVDSGGGRLIQIYGMGGIGKTTLAKVVFNQLSTHFGKCCYFLEDVREKSSITDGLLELQNKLLSEIGNATRMGSVNETNYGMKRIQDTLCRKKVFIVLDDVDKSEQVENLVGKGTLCSGSRVLITTRNKNVLQITRPKYKILKYEINVMSSDNAFQLFNRHAFNSNSHPDDDHDISKKIVLATGRLPLTIKVIGSMLHNEKKEVWKETLDKLSKTLPVGVYEKLKISYDALTFEQQQIFLDIACFFIGKEKTNAIYMWNDCGLFPIGGIEILERMSLIRIVKDNKFWMHDQLRDLGREIVRQENPNPEKRSRLWINEEVLDTIKTKKMKKVEAMELEWYPLKGSIKSEDVGRFEKLRFLRLKGETFVGDLMDCFPKLKWIYWSALGVKCELTNMCLKNVVVLEFSNIAGMDDMKLWNLIKEARKLKVLSIERCTNITKTPDLSGCSTLERLNFSYCNNLMKIDGSIGKLKCLKDLKFHWCYWLEVLPEEIGDLQNLENFSLKECWQMKELPNSIFKCKSLRELHLQILGPVELSSDIGKLENLEVLRVESNLKGQLPSEIGSLLRLQNLVLRDGCHISKLNLFYRIPGLRPFSQILTHQEVSSTSLQVVLDLSNLTNLVDLDLCDSSKMDEQFGVLRTGDLRWIERLSELKELSLCLPHVTAPTELASLQLNRLCLSGLNLQPLKQVPPSLLEPTLHKFNSIALLSSCLKNLSFLELSHAQMQEFQIDGLQLPNLTKLSLDRCGHLERFMLSSMGKLKAVHVGGCPKLDGIHVAGVLNSLEDLWITGCASFTRFMYDILWESSHESSLILASTVFNELQRLHLHGLPKILGIQVVGTWLSLAVLSLDSCHHLESLGGLSNLKNLNSLEIYHAHKLRIVEGLNELKFLQRLTLADCRSLESSVDIVTTVFPNDCYLYIHLCPKLLGVDEKFTGFIQSFKHYTEEDSVPAASIDPWIVWHPPMVSRAESSTQAQMRTPGKKEEFLAPFEEEDSVPAASTDPWIVWHPPMVSRAESSTQAQMRTLGKEEFLAPFEMSSSNENAFWSSEDIETFCKLCIEQIEKGNHPANNKRDGWVVIISKFEELTSKKYDKQQMKSKWDNLKEEWQRWRSLLYNEIELGWDSRKKTIDASDEWWESKIQVNSKFKAFRMKGIHPDLEVKLDMMFRDTVATRGITWNPTQDLCIDNDVETTQPAINDVIGSTDENLEDYVDETFVEPTGTQSCKRAMQTSKRQTREKKDEKLSTREELRTQNNKLLTVVESRSTATAVSKATNLVNPYEDLIEILDSIPEIVKDEDLYFFAISHLKEKIDNRQIFISLKDDTKKVKYLKYELRRESSLHR</sequence>
<name>A0ABD3J5U3_EUCGL</name>
<evidence type="ECO:0000256" key="1">
    <source>
        <dbReference type="ARBA" id="ARBA00022614"/>
    </source>
</evidence>
<dbReference type="InterPro" id="IPR042197">
    <property type="entry name" value="Apaf_helical"/>
</dbReference>
<evidence type="ECO:0000256" key="4">
    <source>
        <dbReference type="SAM" id="MobiDB-lite"/>
    </source>
</evidence>
<evidence type="ECO:0000313" key="7">
    <source>
        <dbReference type="Proteomes" id="UP001634007"/>
    </source>
</evidence>
<dbReference type="EMBL" id="JBJKBG010000009">
    <property type="protein sequence ID" value="KAL3721879.1"/>
    <property type="molecule type" value="Genomic_DNA"/>
</dbReference>
<evidence type="ECO:0000259" key="5">
    <source>
        <dbReference type="PROSITE" id="PS50104"/>
    </source>
</evidence>
<protein>
    <recommendedName>
        <fullName evidence="5">TIR domain-containing protein</fullName>
    </recommendedName>
</protein>
<keyword evidence="1" id="KW-0433">Leucine-rich repeat</keyword>
<evidence type="ECO:0000256" key="2">
    <source>
        <dbReference type="ARBA" id="ARBA00022737"/>
    </source>
</evidence>
<dbReference type="Pfam" id="PF00931">
    <property type="entry name" value="NB-ARC"/>
    <property type="match status" value="1"/>
</dbReference>
<dbReference type="SUPFAM" id="SSF52058">
    <property type="entry name" value="L domain-like"/>
    <property type="match status" value="1"/>
</dbReference>
<dbReference type="PANTHER" id="PTHR11017">
    <property type="entry name" value="LEUCINE-RICH REPEAT-CONTAINING PROTEIN"/>
    <property type="match status" value="1"/>
</dbReference>
<reference evidence="6 7" key="1">
    <citation type="submission" date="2024-11" db="EMBL/GenBank/DDBJ databases">
        <title>Chromosome-level genome assembly of Eucalyptus globulus Labill. provides insights into its genome evolution.</title>
        <authorList>
            <person name="Li X."/>
        </authorList>
    </citation>
    <scope>NUCLEOTIDE SEQUENCE [LARGE SCALE GENOMIC DNA]</scope>
    <source>
        <strain evidence="6">CL2024</strain>
        <tissue evidence="6">Fresh tender leaves</tissue>
    </source>
</reference>
<keyword evidence="2" id="KW-0677">Repeat</keyword>
<dbReference type="InterPro" id="IPR024752">
    <property type="entry name" value="Myb/SANT-like_dom"/>
</dbReference>
<feature type="domain" description="TIR" evidence="5">
    <location>
        <begin position="33"/>
        <end position="201"/>
    </location>
</feature>
<dbReference type="PANTHER" id="PTHR11017:SF570">
    <property type="entry name" value="DISEASE RESISTANCE PROTEIN (TIR-NBS CLASS)-RELATED"/>
    <property type="match status" value="1"/>
</dbReference>
<keyword evidence="7" id="KW-1185">Reference proteome</keyword>